<evidence type="ECO:0000256" key="3">
    <source>
        <dbReference type="ARBA" id="ARBA00022581"/>
    </source>
</evidence>
<dbReference type="Pfam" id="PF01691">
    <property type="entry name" value="Adeno_E1B_19K"/>
    <property type="match status" value="1"/>
</dbReference>
<dbReference type="Proteomes" id="UP000201505">
    <property type="component" value="Segment"/>
</dbReference>
<evidence type="ECO:0000313" key="8">
    <source>
        <dbReference type="Proteomes" id="UP000201505"/>
    </source>
</evidence>
<keyword evidence="2 6" id="KW-0244">Early protein</keyword>
<accession>A0A240FBF7</accession>
<evidence type="ECO:0000256" key="4">
    <source>
        <dbReference type="ARBA" id="ARBA00023189"/>
    </source>
</evidence>
<evidence type="ECO:0000256" key="5">
    <source>
        <dbReference type="ARBA" id="ARBA00023323"/>
    </source>
</evidence>
<keyword evidence="5 6" id="KW-1119">Modulation of host cell apoptosis by virus</keyword>
<dbReference type="RefSeq" id="YP_009389486.1">
    <property type="nucleotide sequence ID" value="NC_035207.1"/>
</dbReference>
<keyword evidence="3 6" id="KW-0945">Host-virus interaction</keyword>
<evidence type="ECO:0000256" key="6">
    <source>
        <dbReference type="RuleBase" id="RU364111"/>
    </source>
</evidence>
<keyword evidence="4 6" id="KW-1081">Inhibition of host apoptosis by viral BCL2-like protein</keyword>
<reference evidence="7 8" key="1">
    <citation type="journal article" date="2017" name="Arch. Virol.">
        <title>A red squirrel associated adenovirus identified by a combined microarray and deep sequencing approach.</title>
        <authorList>
            <person name="Abendroth B."/>
            <person name="Hoper D."/>
            <person name="Ulrich R.G."/>
            <person name="Larres G."/>
            <person name="Beer M."/>
        </authorList>
    </citation>
    <scope>NUCLEOTIDE SEQUENCE [LARGE SCALE GENOMIC DNA]</scope>
    <source>
        <strain evidence="7 8">DE/2013/Sciurus vulgaris/2013Pa405-00252</strain>
    </source>
</reference>
<keyword evidence="8" id="KW-1185">Reference proteome</keyword>
<evidence type="ECO:0000313" key="7">
    <source>
        <dbReference type="EMBL" id="ARE31877.1"/>
    </source>
</evidence>
<dbReference type="KEGG" id="vg:33350047"/>
<proteinExistence type="inferred from homology"/>
<evidence type="ECO:0000256" key="2">
    <source>
        <dbReference type="ARBA" id="ARBA00022518"/>
    </source>
</evidence>
<organism evidence="7 8">
    <name type="scientific">red squirrel adenovirus 1</name>
    <dbReference type="NCBI Taxonomy" id="2773314"/>
    <lineage>
        <taxon>Viruses</taxon>
        <taxon>Varidnaviria</taxon>
        <taxon>Bamfordvirae</taxon>
        <taxon>Preplasmiviricota</taxon>
        <taxon>Polisuviricotina</taxon>
        <taxon>Pharingeaviricetes</taxon>
        <taxon>Rowavirales</taxon>
        <taxon>Adenoviridae</taxon>
        <taxon>Mastadenovirus</taxon>
        <taxon>Mastadenovirus sciuri</taxon>
        <taxon>Squirrel mastadenovirus A</taxon>
    </lineage>
</organism>
<dbReference type="InterPro" id="IPR002924">
    <property type="entry name" value="Adenovir_t-Ag_E1B_19kDa"/>
</dbReference>
<name>A0A240FBF7_9ADEN</name>
<protein>
    <recommendedName>
        <fullName evidence="6">E1B protein, small T-antigen</fullName>
    </recommendedName>
</protein>
<dbReference type="GeneID" id="33350047"/>
<dbReference type="GO" id="GO:0033668">
    <property type="term" value="P:symbiont-mediated suppression of host apoptosis"/>
    <property type="evidence" value="ECO:0007669"/>
    <property type="project" value="UniProtKB-KW"/>
</dbReference>
<evidence type="ECO:0000256" key="1">
    <source>
        <dbReference type="ARBA" id="ARBA00010275"/>
    </source>
</evidence>
<dbReference type="EMBL" id="KY427939">
    <property type="protein sequence ID" value="ARE31877.1"/>
    <property type="molecule type" value="Genomic_DNA"/>
</dbReference>
<sequence>MEIAPFRHLSYLRRILKCASNRASWFELLFMDKFTSLVRQVKIEKSAELQEMLESCSFLDKPVIEMLKLGYTVGLRYIVNAEVDVSSPGRLVASMAFLAHVMDVWEKNSDFLPDFILDSVAITLWQMINFRLKAMELGEEEGE</sequence>
<comment type="similarity">
    <text evidence="1 6">Belongs to the adenoviridae E1B 19 kDa protein family.</text>
</comment>